<comment type="subunit">
    <text evidence="6">Component of the GINS complex.</text>
</comment>
<sequence>MNFNYFPNYYSIEDIFVTQEKVECKVNSRLQRMGFLDAGSETEHLEPGRTINLPLWYIKELKVNNAYFTVAVPDVYKNVHKAVCEAETTHIELGRLHPYFYEFGRYLTPYDRNHVIGRIVFETLRQRVRHLLDISKNNTQNNKPEHKLDNIETKLHDAGIRTNTMYTNWLQMSASNISISELVLEHQKKRKRAELDDDAADGHDGSPNSKKRATM</sequence>
<evidence type="ECO:0000259" key="9">
    <source>
        <dbReference type="Pfam" id="PF22466"/>
    </source>
</evidence>
<comment type="function">
    <text evidence="6">The GINS complex plays an essential role in the initiation of DNA replication.</text>
</comment>
<dbReference type="AlphaFoldDB" id="A0A6J2U0H7"/>
<dbReference type="InterPro" id="IPR010492">
    <property type="entry name" value="GINS_Psf3"/>
</dbReference>
<evidence type="ECO:0000256" key="7">
    <source>
        <dbReference type="SAM" id="MobiDB-lite"/>
    </source>
</evidence>
<evidence type="ECO:0000256" key="4">
    <source>
        <dbReference type="ARBA" id="ARBA00023242"/>
    </source>
</evidence>
<dbReference type="OrthoDB" id="10251744at2759"/>
<feature type="domain" description="GINS subunit" evidence="8">
    <location>
        <begin position="86"/>
        <end position="170"/>
    </location>
</feature>
<dbReference type="Gene3D" id="1.20.58.2050">
    <property type="match status" value="1"/>
</dbReference>
<dbReference type="RefSeq" id="XP_030381854.1">
    <property type="nucleotide sequence ID" value="XM_030525994.1"/>
</dbReference>
<dbReference type="Pfam" id="PF05916">
    <property type="entry name" value="Sld5"/>
    <property type="match status" value="1"/>
</dbReference>
<dbReference type="Proteomes" id="UP000504634">
    <property type="component" value="Unplaced"/>
</dbReference>
<dbReference type="PANTHER" id="PTHR22768">
    <property type="entry name" value="DNA REPLICATION COMPLEX GINS PROTEIN PSF3"/>
    <property type="match status" value="1"/>
</dbReference>
<dbReference type="GO" id="GO:1902975">
    <property type="term" value="P:mitotic DNA replication initiation"/>
    <property type="evidence" value="ECO:0007669"/>
    <property type="project" value="TreeGrafter"/>
</dbReference>
<keyword evidence="10" id="KW-1185">Reference proteome</keyword>
<evidence type="ECO:0000313" key="10">
    <source>
        <dbReference type="Proteomes" id="UP000504634"/>
    </source>
</evidence>
<comment type="similarity">
    <text evidence="2 6">Belongs to the GINS3/PSF3 family.</text>
</comment>
<keyword evidence="3 6" id="KW-0235">DNA replication</keyword>
<dbReference type="SUPFAM" id="SSF160059">
    <property type="entry name" value="PriA/YqbF domain"/>
    <property type="match status" value="1"/>
</dbReference>
<reference evidence="11" key="1">
    <citation type="submission" date="2025-08" db="UniProtKB">
        <authorList>
            <consortium name="RefSeq"/>
        </authorList>
    </citation>
    <scope>IDENTIFICATION</scope>
    <source>
        <strain evidence="11">11010-0011.00</strain>
        <tissue evidence="11">Whole body</tissue>
    </source>
</reference>
<dbReference type="CDD" id="cd11713">
    <property type="entry name" value="GINS_A_psf3"/>
    <property type="match status" value="1"/>
</dbReference>
<evidence type="ECO:0000259" key="8">
    <source>
        <dbReference type="Pfam" id="PF05916"/>
    </source>
</evidence>
<protein>
    <recommendedName>
        <fullName evidence="6">DNA replication complex GINS protein PSF3</fullName>
    </recommendedName>
</protein>
<evidence type="ECO:0000256" key="1">
    <source>
        <dbReference type="ARBA" id="ARBA00004123"/>
    </source>
</evidence>
<dbReference type="Pfam" id="PF22466">
    <property type="entry name" value="PSF3_N"/>
    <property type="match status" value="1"/>
</dbReference>
<comment type="function">
    <text evidence="5">Required for correct functioning of the GINS complex, a complex that plays an essential role in the initiation of DNA replication, and progression of DNA replication forks. GINS complex is a core component of CDC45-MCM-GINS (CMG) helicase, the molecular machine that unwinds template DNA during replication, and around which the replisome is built.</text>
</comment>
<dbReference type="InterPro" id="IPR021151">
    <property type="entry name" value="GINS_A"/>
</dbReference>
<accession>A0A6J2U0H7</accession>
<keyword evidence="4 6" id="KW-0539">Nucleus</keyword>
<dbReference type="CTD" id="31967"/>
<dbReference type="InterPro" id="IPR036224">
    <property type="entry name" value="GINS_bundle-like_dom_sf"/>
</dbReference>
<comment type="subcellular location">
    <subcellularLocation>
        <location evidence="1 6">Nucleus</location>
    </subcellularLocation>
</comment>
<dbReference type="CDD" id="cd21693">
    <property type="entry name" value="GINS_B_Psf3"/>
    <property type="match status" value="1"/>
</dbReference>
<evidence type="ECO:0000313" key="11">
    <source>
        <dbReference type="RefSeq" id="XP_030381854.1"/>
    </source>
</evidence>
<name>A0A6J2U0H7_DROLE</name>
<evidence type="ECO:0000256" key="5">
    <source>
        <dbReference type="ARBA" id="ARBA00045258"/>
    </source>
</evidence>
<organism evidence="10 11">
    <name type="scientific">Drosophila lebanonensis</name>
    <name type="common">Fruit fly</name>
    <name type="synonym">Scaptodrosophila lebanonensis</name>
    <dbReference type="NCBI Taxonomy" id="7225"/>
    <lineage>
        <taxon>Eukaryota</taxon>
        <taxon>Metazoa</taxon>
        <taxon>Ecdysozoa</taxon>
        <taxon>Arthropoda</taxon>
        <taxon>Hexapoda</taxon>
        <taxon>Insecta</taxon>
        <taxon>Pterygota</taxon>
        <taxon>Neoptera</taxon>
        <taxon>Endopterygota</taxon>
        <taxon>Diptera</taxon>
        <taxon>Brachycera</taxon>
        <taxon>Muscomorpha</taxon>
        <taxon>Ephydroidea</taxon>
        <taxon>Drosophilidae</taxon>
        <taxon>Scaptodrosophila</taxon>
    </lineage>
</organism>
<dbReference type="GeneID" id="115629511"/>
<feature type="region of interest" description="Disordered" evidence="7">
    <location>
        <begin position="190"/>
        <end position="215"/>
    </location>
</feature>
<evidence type="ECO:0000256" key="3">
    <source>
        <dbReference type="ARBA" id="ARBA00022705"/>
    </source>
</evidence>
<evidence type="ECO:0000256" key="2">
    <source>
        <dbReference type="ARBA" id="ARBA00006343"/>
    </source>
</evidence>
<proteinExistence type="inferred from homology"/>
<dbReference type="PANTHER" id="PTHR22768:SF0">
    <property type="entry name" value="DNA REPLICATION COMPLEX GINS PROTEIN PSF3"/>
    <property type="match status" value="1"/>
</dbReference>
<feature type="domain" description="DNA replication complex GINS protein PSF3 N-terminal" evidence="9">
    <location>
        <begin position="10"/>
        <end position="61"/>
    </location>
</feature>
<dbReference type="SUPFAM" id="SSF158573">
    <property type="entry name" value="GINS helical bundle-like"/>
    <property type="match status" value="1"/>
</dbReference>
<dbReference type="InterPro" id="IPR055221">
    <property type="entry name" value="PSF3_N"/>
</dbReference>
<gene>
    <name evidence="11" type="primary">LOC115629511</name>
</gene>
<evidence type="ECO:0000256" key="6">
    <source>
        <dbReference type="RuleBase" id="RU367161"/>
    </source>
</evidence>
<dbReference type="InterPro" id="IPR038437">
    <property type="entry name" value="GINS_Psf3_sf"/>
</dbReference>
<dbReference type="GO" id="GO:0000811">
    <property type="term" value="C:GINS complex"/>
    <property type="evidence" value="ECO:0007669"/>
    <property type="project" value="UniProtKB-UniRule"/>
</dbReference>